<dbReference type="PROSITE" id="PS51421">
    <property type="entry name" value="RAS"/>
    <property type="match status" value="1"/>
</dbReference>
<dbReference type="PROSITE" id="PS51419">
    <property type="entry name" value="RAB"/>
    <property type="match status" value="1"/>
</dbReference>
<evidence type="ECO:0000256" key="3">
    <source>
        <dbReference type="ARBA" id="ARBA00023288"/>
    </source>
</evidence>
<keyword evidence="2" id="KW-0342">GTP-binding</keyword>
<dbReference type="FunFam" id="3.40.50.300:FF:001129">
    <property type="entry name" value="ras-related protein Rab-44 isoform X2"/>
    <property type="match status" value="1"/>
</dbReference>
<dbReference type="SMART" id="SM00175">
    <property type="entry name" value="RAB"/>
    <property type="match status" value="1"/>
</dbReference>
<dbReference type="InterPro" id="IPR001806">
    <property type="entry name" value="Small_GTPase"/>
</dbReference>
<dbReference type="SMART" id="SM00173">
    <property type="entry name" value="RAS"/>
    <property type="match status" value="1"/>
</dbReference>
<evidence type="ECO:0000256" key="1">
    <source>
        <dbReference type="ARBA" id="ARBA00022741"/>
    </source>
</evidence>
<dbReference type="Pfam" id="PF00071">
    <property type="entry name" value="Ras"/>
    <property type="match status" value="1"/>
</dbReference>
<dbReference type="PANTHER" id="PTHR47977">
    <property type="entry name" value="RAS-RELATED PROTEIN RAB"/>
    <property type="match status" value="1"/>
</dbReference>
<dbReference type="GO" id="GO:0005525">
    <property type="term" value="F:GTP binding"/>
    <property type="evidence" value="ECO:0007669"/>
    <property type="project" value="UniProtKB-KW"/>
</dbReference>
<keyword evidence="3" id="KW-0449">Lipoprotein</keyword>
<dbReference type="InterPro" id="IPR050227">
    <property type="entry name" value="Rab"/>
</dbReference>
<dbReference type="PROSITE" id="PS51417">
    <property type="entry name" value="ARF"/>
    <property type="match status" value="1"/>
</dbReference>
<organism evidence="4 5">
    <name type="scientific">Dioszegia hungarica</name>
    <dbReference type="NCBI Taxonomy" id="4972"/>
    <lineage>
        <taxon>Eukaryota</taxon>
        <taxon>Fungi</taxon>
        <taxon>Dikarya</taxon>
        <taxon>Basidiomycota</taxon>
        <taxon>Agaricomycotina</taxon>
        <taxon>Tremellomycetes</taxon>
        <taxon>Tremellales</taxon>
        <taxon>Bulleribasidiaceae</taxon>
        <taxon>Dioszegia</taxon>
    </lineage>
</organism>
<dbReference type="InterPro" id="IPR027417">
    <property type="entry name" value="P-loop_NTPase"/>
</dbReference>
<dbReference type="SMART" id="SM00174">
    <property type="entry name" value="RHO"/>
    <property type="match status" value="1"/>
</dbReference>
<evidence type="ECO:0000313" key="4">
    <source>
        <dbReference type="EMBL" id="KAI9635178.1"/>
    </source>
</evidence>
<comment type="caution">
    <text evidence="4">The sequence shown here is derived from an EMBL/GenBank/DDBJ whole genome shotgun (WGS) entry which is preliminary data.</text>
</comment>
<dbReference type="Proteomes" id="UP001164286">
    <property type="component" value="Unassembled WGS sequence"/>
</dbReference>
<dbReference type="EMBL" id="JAKWFO010000005">
    <property type="protein sequence ID" value="KAI9635178.1"/>
    <property type="molecule type" value="Genomic_DNA"/>
</dbReference>
<proteinExistence type="predicted"/>
<dbReference type="PROSITE" id="PS51420">
    <property type="entry name" value="RHO"/>
    <property type="match status" value="1"/>
</dbReference>
<dbReference type="AlphaFoldDB" id="A0AA38H7L1"/>
<evidence type="ECO:0000256" key="2">
    <source>
        <dbReference type="ARBA" id="ARBA00023134"/>
    </source>
</evidence>
<dbReference type="GO" id="GO:0003924">
    <property type="term" value="F:GTPase activity"/>
    <property type="evidence" value="ECO:0007669"/>
    <property type="project" value="InterPro"/>
</dbReference>
<dbReference type="Gene3D" id="3.40.50.300">
    <property type="entry name" value="P-loop containing nucleotide triphosphate hydrolases"/>
    <property type="match status" value="1"/>
</dbReference>
<dbReference type="NCBIfam" id="TIGR00231">
    <property type="entry name" value="small_GTP"/>
    <property type="match status" value="1"/>
</dbReference>
<keyword evidence="1" id="KW-0547">Nucleotide-binding</keyword>
<dbReference type="GeneID" id="77726253"/>
<dbReference type="SUPFAM" id="SSF52540">
    <property type="entry name" value="P-loop containing nucleoside triphosphate hydrolases"/>
    <property type="match status" value="1"/>
</dbReference>
<name>A0AA38H7L1_9TREE</name>
<protein>
    <submittedName>
        <fullName evidence="4">Small GTPase superfamily</fullName>
    </submittedName>
</protein>
<keyword evidence="5" id="KW-1185">Reference proteome</keyword>
<dbReference type="RefSeq" id="XP_052944955.1">
    <property type="nucleotide sequence ID" value="XM_053087052.1"/>
</dbReference>
<dbReference type="PRINTS" id="PR00449">
    <property type="entry name" value="RASTRNSFRMNG"/>
</dbReference>
<dbReference type="InterPro" id="IPR005225">
    <property type="entry name" value="Small_GTP-bd"/>
</dbReference>
<evidence type="ECO:0000313" key="5">
    <source>
        <dbReference type="Proteomes" id="UP001164286"/>
    </source>
</evidence>
<accession>A0AA38H7L1</accession>
<sequence length="180" mass="19843">MSRETLPNLKILLIGNSSVGKSSLLLRFSSATFLPPDEATATIGVDFKVKTITVRPEGPSQVKLSIWDTAGQERFRVLTGSYYRGAMGVVLVYDISSRTSFDELVKWLTEIDTYCSTGVCKLLVGNKVDRELSRQVSTTEGREFAQRMGMGFIECSAMSNTGVDDLFEQLARNVSDTCDC</sequence>
<reference evidence="4" key="1">
    <citation type="journal article" date="2022" name="G3 (Bethesda)">
        <title>High quality genome of the basidiomycete yeast Dioszegia hungarica PDD-24b-2 isolated from cloud water.</title>
        <authorList>
            <person name="Jarrige D."/>
            <person name="Haridas S."/>
            <person name="Bleykasten-Grosshans C."/>
            <person name="Joly M."/>
            <person name="Nadalig T."/>
            <person name="Sancelme M."/>
            <person name="Vuilleumier S."/>
            <person name="Grigoriev I.V."/>
            <person name="Amato P."/>
            <person name="Bringel F."/>
        </authorList>
    </citation>
    <scope>NUCLEOTIDE SEQUENCE</scope>
    <source>
        <strain evidence="4">PDD-24b-2</strain>
    </source>
</reference>
<dbReference type="CDD" id="cd00154">
    <property type="entry name" value="Rab"/>
    <property type="match status" value="1"/>
</dbReference>
<gene>
    <name evidence="4" type="ORF">MKK02DRAFT_25501</name>
</gene>